<proteinExistence type="predicted"/>
<dbReference type="PANTHER" id="PTHR19288:SF90">
    <property type="entry name" value="OS08G0542600 PROTEIN"/>
    <property type="match status" value="1"/>
</dbReference>
<evidence type="ECO:0000313" key="3">
    <source>
        <dbReference type="Proteomes" id="UP001153069"/>
    </source>
</evidence>
<evidence type="ECO:0000256" key="1">
    <source>
        <dbReference type="SAM" id="SignalP"/>
    </source>
</evidence>
<dbReference type="GO" id="GO:0009507">
    <property type="term" value="C:chloroplast"/>
    <property type="evidence" value="ECO:0007669"/>
    <property type="project" value="TreeGrafter"/>
</dbReference>
<dbReference type="InterPro" id="IPR023214">
    <property type="entry name" value="HAD_sf"/>
</dbReference>
<keyword evidence="2" id="KW-0378">Hydrolase</keyword>
<dbReference type="InterPro" id="IPR006357">
    <property type="entry name" value="HAD-SF_hydro_IIA"/>
</dbReference>
<dbReference type="Pfam" id="PF13344">
    <property type="entry name" value="Hydrolase_6"/>
    <property type="match status" value="1"/>
</dbReference>
<dbReference type="Proteomes" id="UP001153069">
    <property type="component" value="Unassembled WGS sequence"/>
</dbReference>
<feature type="signal peptide" evidence="1">
    <location>
        <begin position="1"/>
        <end position="25"/>
    </location>
</feature>
<comment type="caution">
    <text evidence="2">The sequence shown here is derived from an EMBL/GenBank/DDBJ whole genome shotgun (WGS) entry which is preliminary data.</text>
</comment>
<protein>
    <submittedName>
        <fullName evidence="2">Hydrolase</fullName>
    </submittedName>
</protein>
<dbReference type="GO" id="GO:0016791">
    <property type="term" value="F:phosphatase activity"/>
    <property type="evidence" value="ECO:0007669"/>
    <property type="project" value="TreeGrafter"/>
</dbReference>
<dbReference type="Gene3D" id="3.40.50.1000">
    <property type="entry name" value="HAD superfamily/HAD-like"/>
    <property type="match status" value="2"/>
</dbReference>
<sequence length="447" mass="49802">MTGSIPTSLFLSAWCLCMTLTTTRAFQILPHQILTITGYQRHQQQQQSLSRPLHYSNYRTSSAITTLSLSKAADTDTTTSTNTQTLKLVNGIRDIVDDYDIFLLDMWGVMHDGFTPYEGVIEVVQKLRQANKTLVILSNSSQRKQNSIINLQGLGFLIKDQQQQQNHKEVFDNIITSGEVAFQMLAEGVVANDDNDIDVSLLPKQPWDILTQIKSQNAKHNRDNKVFVLGSDPKRDVPYIQSSGWTFAPVQEADLILASGTFSVNGNGNDDDINKRIDSDAYETAVTESLRIAAQRGIPMVVSNPDKIRPDFERPPMPGRLGDRYEQELIRVGGKTPLEAEALVKRIGKPFGDVYDIALLDGQQEQRACMVGDALETDITGGSLAGIDTVWILKDGVYMPELEAAKDKPLLEAATEILQDFNRNKEDSYAKGQPDQLPTVAMAHFRW</sequence>
<accession>A0A9N8DYY0</accession>
<organism evidence="2 3">
    <name type="scientific">Seminavis robusta</name>
    <dbReference type="NCBI Taxonomy" id="568900"/>
    <lineage>
        <taxon>Eukaryota</taxon>
        <taxon>Sar</taxon>
        <taxon>Stramenopiles</taxon>
        <taxon>Ochrophyta</taxon>
        <taxon>Bacillariophyta</taxon>
        <taxon>Bacillariophyceae</taxon>
        <taxon>Bacillariophycidae</taxon>
        <taxon>Naviculales</taxon>
        <taxon>Naviculaceae</taxon>
        <taxon>Seminavis</taxon>
    </lineage>
</organism>
<dbReference type="PANTHER" id="PTHR19288">
    <property type="entry name" value="4-NITROPHENYLPHOSPHATASE-RELATED"/>
    <property type="match status" value="1"/>
</dbReference>
<keyword evidence="1" id="KW-0732">Signal</keyword>
<dbReference type="InterPro" id="IPR036412">
    <property type="entry name" value="HAD-like_sf"/>
</dbReference>
<dbReference type="EMBL" id="CAICTM010000456">
    <property type="protein sequence ID" value="CAB9510885.1"/>
    <property type="molecule type" value="Genomic_DNA"/>
</dbReference>
<evidence type="ECO:0000313" key="2">
    <source>
        <dbReference type="EMBL" id="CAB9510885.1"/>
    </source>
</evidence>
<dbReference type="SUPFAM" id="SSF56784">
    <property type="entry name" value="HAD-like"/>
    <property type="match status" value="1"/>
</dbReference>
<reference evidence="2" key="1">
    <citation type="submission" date="2020-06" db="EMBL/GenBank/DDBJ databases">
        <authorList>
            <consortium name="Plant Systems Biology data submission"/>
        </authorList>
    </citation>
    <scope>NUCLEOTIDE SEQUENCE</scope>
    <source>
        <strain evidence="2">D6</strain>
    </source>
</reference>
<dbReference type="OrthoDB" id="426235at2759"/>
<gene>
    <name evidence="2" type="ORF">SEMRO_457_G146970.1</name>
</gene>
<feature type="chain" id="PRO_5040200286" evidence="1">
    <location>
        <begin position="26"/>
        <end position="447"/>
    </location>
</feature>
<keyword evidence="3" id="KW-1185">Reference proteome</keyword>
<dbReference type="AlphaFoldDB" id="A0A9N8DYY0"/>
<dbReference type="Pfam" id="PF13242">
    <property type="entry name" value="Hydrolase_like"/>
    <property type="match status" value="1"/>
</dbReference>
<name>A0A9N8DYY0_9STRA</name>